<name>A0ABW5D4H8_9BACT</name>
<evidence type="ECO:0000313" key="6">
    <source>
        <dbReference type="EMBL" id="MFD2255928.1"/>
    </source>
</evidence>
<dbReference type="InterPro" id="IPR014331">
    <property type="entry name" value="RNA_pol_sigma70_ECF_RHOBA"/>
</dbReference>
<keyword evidence="3" id="KW-0731">Sigma factor</keyword>
<evidence type="ECO:0000256" key="3">
    <source>
        <dbReference type="ARBA" id="ARBA00023082"/>
    </source>
</evidence>
<dbReference type="Gene3D" id="1.10.1740.10">
    <property type="match status" value="1"/>
</dbReference>
<evidence type="ECO:0000313" key="7">
    <source>
        <dbReference type="Proteomes" id="UP001597375"/>
    </source>
</evidence>
<protein>
    <submittedName>
        <fullName evidence="6">Sigma-70 family RNA polymerase sigma factor</fullName>
    </submittedName>
</protein>
<sequence length="173" mass="20081">MDGNSETDSVIVGEISKAQTPLRAYIWKLVGDRHHTDDILQETNLVIWQKRADWDSATVFLKWAYRIAYFQTKAHFRDAGRDKERLVFTDAVLETLAKDTPRFHENSALEDALEHCLEKMDSSKRSLLMQRYDGENSLETIAKLHNRQPNTLSQMLRRLRSQLSSCIEAQTQN</sequence>
<dbReference type="InterPro" id="IPR013324">
    <property type="entry name" value="RNA_pol_sigma_r3/r4-like"/>
</dbReference>
<reference evidence="7" key="1">
    <citation type="journal article" date="2019" name="Int. J. Syst. Evol. Microbiol.">
        <title>The Global Catalogue of Microorganisms (GCM) 10K type strain sequencing project: providing services to taxonomists for standard genome sequencing and annotation.</title>
        <authorList>
            <consortium name="The Broad Institute Genomics Platform"/>
            <consortium name="The Broad Institute Genome Sequencing Center for Infectious Disease"/>
            <person name="Wu L."/>
            <person name="Ma J."/>
        </authorList>
    </citation>
    <scope>NUCLEOTIDE SEQUENCE [LARGE SCALE GENOMIC DNA]</scope>
    <source>
        <strain evidence="7">CGMCC 4.7106</strain>
    </source>
</reference>
<dbReference type="InterPro" id="IPR039425">
    <property type="entry name" value="RNA_pol_sigma-70-like"/>
</dbReference>
<accession>A0ABW5D4H8</accession>
<dbReference type="InterPro" id="IPR014284">
    <property type="entry name" value="RNA_pol_sigma-70_dom"/>
</dbReference>
<dbReference type="NCBIfam" id="TIGR02937">
    <property type="entry name" value="sigma70-ECF"/>
    <property type="match status" value="1"/>
</dbReference>
<dbReference type="InterPro" id="IPR007627">
    <property type="entry name" value="RNA_pol_sigma70_r2"/>
</dbReference>
<dbReference type="EMBL" id="JBHUIT010000003">
    <property type="protein sequence ID" value="MFD2255928.1"/>
    <property type="molecule type" value="Genomic_DNA"/>
</dbReference>
<dbReference type="RefSeq" id="WP_386818727.1">
    <property type="nucleotide sequence ID" value="NZ_JBHUIT010000003.1"/>
</dbReference>
<dbReference type="SUPFAM" id="SSF88946">
    <property type="entry name" value="Sigma2 domain of RNA polymerase sigma factors"/>
    <property type="match status" value="1"/>
</dbReference>
<comment type="caution">
    <text evidence="6">The sequence shown here is derived from an EMBL/GenBank/DDBJ whole genome shotgun (WGS) entry which is preliminary data.</text>
</comment>
<dbReference type="Proteomes" id="UP001597375">
    <property type="component" value="Unassembled WGS sequence"/>
</dbReference>
<evidence type="ECO:0000256" key="2">
    <source>
        <dbReference type="ARBA" id="ARBA00023015"/>
    </source>
</evidence>
<dbReference type="SUPFAM" id="SSF88659">
    <property type="entry name" value="Sigma3 and sigma4 domains of RNA polymerase sigma factors"/>
    <property type="match status" value="1"/>
</dbReference>
<evidence type="ECO:0000256" key="4">
    <source>
        <dbReference type="ARBA" id="ARBA00023163"/>
    </source>
</evidence>
<dbReference type="InterPro" id="IPR036388">
    <property type="entry name" value="WH-like_DNA-bd_sf"/>
</dbReference>
<evidence type="ECO:0000256" key="1">
    <source>
        <dbReference type="ARBA" id="ARBA00010641"/>
    </source>
</evidence>
<keyword evidence="2" id="KW-0805">Transcription regulation</keyword>
<dbReference type="PANTHER" id="PTHR43133">
    <property type="entry name" value="RNA POLYMERASE ECF-TYPE SIGMA FACTO"/>
    <property type="match status" value="1"/>
</dbReference>
<organism evidence="6 7">
    <name type="scientific">Luteolibacter algae</name>
    <dbReference type="NCBI Taxonomy" id="454151"/>
    <lineage>
        <taxon>Bacteria</taxon>
        <taxon>Pseudomonadati</taxon>
        <taxon>Verrucomicrobiota</taxon>
        <taxon>Verrucomicrobiia</taxon>
        <taxon>Verrucomicrobiales</taxon>
        <taxon>Verrucomicrobiaceae</taxon>
        <taxon>Luteolibacter</taxon>
    </lineage>
</organism>
<dbReference type="InterPro" id="IPR013325">
    <property type="entry name" value="RNA_pol_sigma_r2"/>
</dbReference>
<evidence type="ECO:0000259" key="5">
    <source>
        <dbReference type="Pfam" id="PF04542"/>
    </source>
</evidence>
<feature type="domain" description="RNA polymerase sigma-70 region 2" evidence="5">
    <location>
        <begin position="19"/>
        <end position="81"/>
    </location>
</feature>
<comment type="similarity">
    <text evidence="1">Belongs to the sigma-70 factor family. ECF subfamily.</text>
</comment>
<dbReference type="Gene3D" id="1.10.10.10">
    <property type="entry name" value="Winged helix-like DNA-binding domain superfamily/Winged helix DNA-binding domain"/>
    <property type="match status" value="1"/>
</dbReference>
<keyword evidence="4" id="KW-0804">Transcription</keyword>
<proteinExistence type="inferred from homology"/>
<dbReference type="PANTHER" id="PTHR43133:SF51">
    <property type="entry name" value="RNA POLYMERASE SIGMA FACTOR"/>
    <property type="match status" value="1"/>
</dbReference>
<dbReference type="NCBIfam" id="TIGR02989">
    <property type="entry name" value="Sig-70_gvs1"/>
    <property type="match status" value="1"/>
</dbReference>
<gene>
    <name evidence="6" type="ORF">ACFSSA_04495</name>
</gene>
<keyword evidence="7" id="KW-1185">Reference proteome</keyword>
<dbReference type="Pfam" id="PF04542">
    <property type="entry name" value="Sigma70_r2"/>
    <property type="match status" value="1"/>
</dbReference>